<dbReference type="GO" id="GO:0004622">
    <property type="term" value="F:phosphatidylcholine lysophospholipase activity"/>
    <property type="evidence" value="ECO:0007669"/>
    <property type="project" value="TreeGrafter"/>
</dbReference>
<sequence>MKTQLKSGQIILFIGDSITDCGRLEPQHRPLGCGYVQMIADMLAVRDPEKQVHVINTGIGGNTLEDLRSCWIDDALSYRPDWLSIKIGINDCNRWLSNESVLQSPEKFAEYYDELLALTVKSLPDTKLLFIDPFFAGLDEGQDLPDSYRSRVLKTLPRYLETVNAMSAKYNTLHVRMHAGFQEHFKLQHPSRFFPNEPVHPNSAGQMLIAESVYTALSAN</sequence>
<dbReference type="EMBL" id="CAAHFG010000002">
    <property type="protein sequence ID" value="VGO15068.1"/>
    <property type="molecule type" value="Genomic_DNA"/>
</dbReference>
<keyword evidence="3" id="KW-1185">Reference proteome</keyword>
<dbReference type="PANTHER" id="PTHR30383:SF5">
    <property type="entry name" value="SGNH HYDROLASE-TYPE ESTERASE DOMAIN-CONTAINING PROTEIN"/>
    <property type="match status" value="1"/>
</dbReference>
<dbReference type="CDD" id="cd01834">
    <property type="entry name" value="SGNH_hydrolase_like_2"/>
    <property type="match status" value="1"/>
</dbReference>
<dbReference type="SUPFAM" id="SSF52266">
    <property type="entry name" value="SGNH hydrolase"/>
    <property type="match status" value="1"/>
</dbReference>
<dbReference type="AlphaFoldDB" id="A0A6C2U4S7"/>
<evidence type="ECO:0000259" key="1">
    <source>
        <dbReference type="Pfam" id="PF13472"/>
    </source>
</evidence>
<feature type="domain" description="SGNH hydrolase-type esterase" evidence="1">
    <location>
        <begin position="13"/>
        <end position="206"/>
    </location>
</feature>
<dbReference type="InterPro" id="IPR013830">
    <property type="entry name" value="SGNH_hydro"/>
</dbReference>
<dbReference type="Gene3D" id="3.40.50.1110">
    <property type="entry name" value="SGNH hydrolase"/>
    <property type="match status" value="1"/>
</dbReference>
<dbReference type="Pfam" id="PF13472">
    <property type="entry name" value="Lipase_GDSL_2"/>
    <property type="match status" value="1"/>
</dbReference>
<reference evidence="2 3" key="1">
    <citation type="submission" date="2019-04" db="EMBL/GenBank/DDBJ databases">
        <authorList>
            <person name="Van Vliet M D."/>
        </authorList>
    </citation>
    <scope>NUCLEOTIDE SEQUENCE [LARGE SCALE GENOMIC DNA]</scope>
    <source>
        <strain evidence="2 3">F1</strain>
    </source>
</reference>
<dbReference type="InterPro" id="IPR051532">
    <property type="entry name" value="Ester_Hydrolysis_Enzymes"/>
</dbReference>
<accession>A0A6C2U4S7</accession>
<dbReference type="RefSeq" id="WP_168442376.1">
    <property type="nucleotide sequence ID" value="NZ_CAAHFG010000002.1"/>
</dbReference>
<gene>
    <name evidence="2" type="primary">axe2_1</name>
    <name evidence="2" type="ORF">PDESU_03648</name>
</gene>
<dbReference type="InterPro" id="IPR036514">
    <property type="entry name" value="SGNH_hydro_sf"/>
</dbReference>
<evidence type="ECO:0000313" key="3">
    <source>
        <dbReference type="Proteomes" id="UP000366872"/>
    </source>
</evidence>
<organism evidence="2 3">
    <name type="scientific">Pontiella desulfatans</name>
    <dbReference type="NCBI Taxonomy" id="2750659"/>
    <lineage>
        <taxon>Bacteria</taxon>
        <taxon>Pseudomonadati</taxon>
        <taxon>Kiritimatiellota</taxon>
        <taxon>Kiritimatiellia</taxon>
        <taxon>Kiritimatiellales</taxon>
        <taxon>Pontiellaceae</taxon>
        <taxon>Pontiella</taxon>
    </lineage>
</organism>
<protein>
    <submittedName>
        <fullName evidence="2">Acetylxylan esterase</fullName>
    </submittedName>
</protein>
<evidence type="ECO:0000313" key="2">
    <source>
        <dbReference type="EMBL" id="VGO15068.1"/>
    </source>
</evidence>
<proteinExistence type="predicted"/>
<dbReference type="Proteomes" id="UP000366872">
    <property type="component" value="Unassembled WGS sequence"/>
</dbReference>
<name>A0A6C2U4S7_PONDE</name>
<dbReference type="PANTHER" id="PTHR30383">
    <property type="entry name" value="THIOESTERASE 1/PROTEASE 1/LYSOPHOSPHOLIPASE L1"/>
    <property type="match status" value="1"/>
</dbReference>